<reference evidence="5 7" key="2">
    <citation type="submission" date="2020-02" db="EMBL/GenBank/DDBJ databases">
        <title>The WGS of Modestobacter muralis DSM 100205.</title>
        <authorList>
            <person name="Jiang Z."/>
        </authorList>
    </citation>
    <scope>NUCLEOTIDE SEQUENCE [LARGE SCALE GENOMIC DNA]</scope>
    <source>
        <strain evidence="5 7">DSM 100205</strain>
    </source>
</reference>
<organism evidence="4 6">
    <name type="scientific">Modestobacter muralis</name>
    <dbReference type="NCBI Taxonomy" id="1608614"/>
    <lineage>
        <taxon>Bacteria</taxon>
        <taxon>Bacillati</taxon>
        <taxon>Actinomycetota</taxon>
        <taxon>Actinomycetes</taxon>
        <taxon>Geodermatophilales</taxon>
        <taxon>Geodermatophilaceae</taxon>
        <taxon>Modestobacter</taxon>
    </lineage>
</organism>
<evidence type="ECO:0000313" key="4">
    <source>
        <dbReference type="EMBL" id="NEK93743.1"/>
    </source>
</evidence>
<evidence type="ECO:0000256" key="2">
    <source>
        <dbReference type="SAM" id="SignalP"/>
    </source>
</evidence>
<evidence type="ECO:0000313" key="7">
    <source>
        <dbReference type="Proteomes" id="UP000471152"/>
    </source>
</evidence>
<proteinExistence type="predicted"/>
<protein>
    <recommendedName>
        <fullName evidence="3">Alpha/beta hydrolase domain-containing protein</fullName>
    </recommendedName>
</protein>
<feature type="chain" id="PRO_5033892400" description="Alpha/beta hydrolase domain-containing protein" evidence="2">
    <location>
        <begin position="29"/>
        <end position="531"/>
    </location>
</feature>
<dbReference type="EMBL" id="JAAGWB010000013">
    <property type="protein sequence ID" value="NEN50510.1"/>
    <property type="molecule type" value="Genomic_DNA"/>
</dbReference>
<dbReference type="Proteomes" id="UP000468828">
    <property type="component" value="Unassembled WGS sequence"/>
</dbReference>
<feature type="signal peptide" evidence="2">
    <location>
        <begin position="1"/>
        <end position="28"/>
    </location>
</feature>
<evidence type="ECO:0000313" key="6">
    <source>
        <dbReference type="Proteomes" id="UP000468828"/>
    </source>
</evidence>
<feature type="domain" description="Alpha/beta hydrolase" evidence="3">
    <location>
        <begin position="47"/>
        <end position="522"/>
    </location>
</feature>
<evidence type="ECO:0000256" key="1">
    <source>
        <dbReference type="SAM" id="MobiDB-lite"/>
    </source>
</evidence>
<evidence type="ECO:0000313" key="5">
    <source>
        <dbReference type="EMBL" id="NEN50510.1"/>
    </source>
</evidence>
<reference evidence="4 6" key="1">
    <citation type="submission" date="2020-01" db="EMBL/GenBank/DDBJ databases">
        <title>the WGS Modestobacter muralis CPCC 204518.</title>
        <authorList>
            <person name="Jiang Z."/>
        </authorList>
    </citation>
    <scope>NUCLEOTIDE SEQUENCE [LARGE SCALE GENOMIC DNA]</scope>
    <source>
        <strain evidence="4 6">DSM 100205</strain>
    </source>
</reference>
<gene>
    <name evidence="5" type="ORF">G3R41_06065</name>
    <name evidence="4" type="ORF">GCU67_06065</name>
</gene>
<comment type="caution">
    <text evidence="4">The sequence shown here is derived from an EMBL/GenBank/DDBJ whole genome shotgun (WGS) entry which is preliminary data.</text>
</comment>
<keyword evidence="6" id="KW-1185">Reference proteome</keyword>
<dbReference type="EMBL" id="JAAGWH010000013">
    <property type="protein sequence ID" value="NEK93743.1"/>
    <property type="molecule type" value="Genomic_DNA"/>
</dbReference>
<evidence type="ECO:0000259" key="3">
    <source>
        <dbReference type="Pfam" id="PF20091"/>
    </source>
</evidence>
<dbReference type="RefSeq" id="WP_163610150.1">
    <property type="nucleotide sequence ID" value="NZ_JAAGWB010000013.1"/>
</dbReference>
<keyword evidence="2" id="KW-0732">Signal</keyword>
<sequence length="531" mass="56412">MKAALPKTLFTMAVAAGLSVAALPLASATDPEPTTAPGTVFGTAADVTGPLPVTADSHPFGAADRTEVPEDLAASGYVEEEFLASGTSNVYSWPADAPAVVRTADAPYTTRVLVRRPAEGAQFSGNVVVEMLNPSNLFDLNIGWAVANRQLVENGDAWVGITAKPVAVEALKNFDAERYGALSFANPLPESDPANCSTVDADADPATPEVPLPADTTRATENGLIWDVFTQVGNWLRTDDASNPLTYGAPETQVEHAYGFGYSQTGGYLINYMKAVHPLVVAAQGGPTYDGYLLGVAGGGFAGAYPMNQCEAAPPVDDPRRDLYGIGVPVIQLMSQSDYLRGIGSRRPDSDTAPDRFRHYEMAGAGHATPDELYFSASSADIVAAGRAVPPAACDQGPRSRFPSSIFFDAALRNLDRWVRDDVAPPRADPIVVRNGEPVLDEFGNVQGGLRSPYLDVPRSTWFGSATGASFCYIAGYEVPFDQATLDRLYPTAEDYLAPVWDSVHDLEEAGFLTSSDARRLFAEAEDVAGE</sequence>
<dbReference type="Pfam" id="PF20091">
    <property type="entry name" value="Abhydrolase_10"/>
    <property type="match status" value="1"/>
</dbReference>
<feature type="region of interest" description="Disordered" evidence="1">
    <location>
        <begin position="193"/>
        <end position="215"/>
    </location>
</feature>
<dbReference type="AlphaFoldDB" id="A0A6P0ESF0"/>
<accession>A0A6P0ESF0</accession>
<dbReference type="Proteomes" id="UP000471152">
    <property type="component" value="Unassembled WGS sequence"/>
</dbReference>
<name>A0A6P0ESF0_9ACTN</name>
<dbReference type="InterPro" id="IPR045394">
    <property type="entry name" value="Abhydrolase_dom"/>
</dbReference>